<comment type="caution">
    <text evidence="2">The sequence shown here is derived from an EMBL/GenBank/DDBJ whole genome shotgun (WGS) entry which is preliminary data.</text>
</comment>
<dbReference type="EMBL" id="JBEFLD010000002">
    <property type="protein sequence ID" value="MEQ6289538.1"/>
    <property type="molecule type" value="Genomic_DNA"/>
</dbReference>
<dbReference type="InterPro" id="IPR022488">
    <property type="entry name" value="PPK2-related"/>
</dbReference>
<dbReference type="PANTHER" id="PTHR34383">
    <property type="entry name" value="POLYPHOSPHATE:AMP PHOSPHOTRANSFERASE-RELATED"/>
    <property type="match status" value="1"/>
</dbReference>
<dbReference type="Proteomes" id="UP001433638">
    <property type="component" value="Unassembled WGS sequence"/>
</dbReference>
<dbReference type="RefSeq" id="WP_349583732.1">
    <property type="nucleotide sequence ID" value="NZ_JBEFLD010000002.1"/>
</dbReference>
<proteinExistence type="predicted"/>
<dbReference type="InterPro" id="IPR027417">
    <property type="entry name" value="P-loop_NTPase"/>
</dbReference>
<reference evidence="2" key="1">
    <citation type="submission" date="2024-06" db="EMBL/GenBank/DDBJ databases">
        <title>Genome sequence of Vogesella sp. MAHUQ-64.</title>
        <authorList>
            <person name="Huq M.A."/>
        </authorList>
    </citation>
    <scope>NUCLEOTIDE SEQUENCE</scope>
    <source>
        <strain evidence="2">MAHUQ-64</strain>
    </source>
</reference>
<sequence>MFESAEIGHVIDKSSYKAEEAALREALLDVQYELKQRAEFPVLILIHGMDGAGRGETLNQINEWLDPRLIHTAAFDKPNDDARERPWMWRYWRELPAKGRIGMFFGSYYSDAMFDRVGGGSRDAYDKKLFDILRLERMLANDGVLVLKFWLHLTRDSQKKRFKALEKDPATAWRVRDVDWEHYEQYERIKKSAEHMMRLTNTAYSPWLVVDGEDASYRSLTVGRALLSALQQRLQMDHAWHPRSDVAPITPPLDNKLLLESLQLDQDMSKDDYRVKLEALQGRLNKLTRHPKFADHAMVLVFEGNDAAGKGGAIRRITQSLDARRYRVVPVAAPSDEERAQPWLWRFWRQVPGKGKVTLYDRSWYGRVLVERVEGFAGPADWMRAYYEINDFEHQLHDNGAIVLKFWLAISADEQLARFKSREETGFKRFKITEEDWRNRDKWDAYKVAVCDMVDRTSTSAVPWTLVPANNKYYARIKVLTTVCEALEARLGEKGKTAPPAAPQK</sequence>
<dbReference type="GO" id="GO:0016740">
    <property type="term" value="F:transferase activity"/>
    <property type="evidence" value="ECO:0007669"/>
    <property type="project" value="UniProtKB-KW"/>
</dbReference>
<dbReference type="InterPro" id="IPR022489">
    <property type="entry name" value="PolyP_AMP_Tfrase"/>
</dbReference>
<organism evidence="2 3">
    <name type="scientific">Vogesella oryzagri</name>
    <dbReference type="NCBI Taxonomy" id="3160864"/>
    <lineage>
        <taxon>Bacteria</taxon>
        <taxon>Pseudomonadati</taxon>
        <taxon>Pseudomonadota</taxon>
        <taxon>Betaproteobacteria</taxon>
        <taxon>Neisseriales</taxon>
        <taxon>Chromobacteriaceae</taxon>
        <taxon>Vogesella</taxon>
    </lineage>
</organism>
<dbReference type="Pfam" id="PF03976">
    <property type="entry name" value="PPK2"/>
    <property type="match status" value="2"/>
</dbReference>
<keyword evidence="3" id="KW-1185">Reference proteome</keyword>
<evidence type="ECO:0000313" key="2">
    <source>
        <dbReference type="EMBL" id="MEQ6289538.1"/>
    </source>
</evidence>
<accession>A0ABV1M015</accession>
<evidence type="ECO:0000259" key="1">
    <source>
        <dbReference type="Pfam" id="PF03976"/>
    </source>
</evidence>
<dbReference type="NCBIfam" id="TIGR03708">
    <property type="entry name" value="poly_P_AMP_trns"/>
    <property type="match status" value="1"/>
</dbReference>
<name>A0ABV1M015_9NEIS</name>
<feature type="domain" description="Polyphosphate kinase-2-related" evidence="1">
    <location>
        <begin position="11"/>
        <end position="233"/>
    </location>
</feature>
<evidence type="ECO:0000313" key="3">
    <source>
        <dbReference type="Proteomes" id="UP001433638"/>
    </source>
</evidence>
<dbReference type="EC" id="2.7.4.33" evidence="2"/>
<dbReference type="PANTHER" id="PTHR34383:SF3">
    <property type="entry name" value="POLYPHOSPHATE:AMP PHOSPHOTRANSFERASE"/>
    <property type="match status" value="1"/>
</dbReference>
<dbReference type="Gene3D" id="3.40.50.300">
    <property type="entry name" value="P-loop containing nucleotide triphosphate hydrolases"/>
    <property type="match status" value="2"/>
</dbReference>
<dbReference type="SUPFAM" id="SSF52540">
    <property type="entry name" value="P-loop containing nucleoside triphosphate hydrolases"/>
    <property type="match status" value="2"/>
</dbReference>
<keyword evidence="2" id="KW-0808">Transferase</keyword>
<protein>
    <submittedName>
        <fullName evidence="2">Polyphosphate:AMP phosphotransferase</fullName>
        <ecNumber evidence="2">2.7.4.33</ecNumber>
    </submittedName>
</protein>
<gene>
    <name evidence="2" type="primary">pap</name>
    <name evidence="2" type="ORF">ABNW52_02810</name>
</gene>
<feature type="domain" description="Polyphosphate kinase-2-related" evidence="1">
    <location>
        <begin position="268"/>
        <end position="490"/>
    </location>
</feature>